<dbReference type="InterPro" id="IPR028098">
    <property type="entry name" value="Glyco_trans_4-like_N"/>
</dbReference>
<evidence type="ECO:0000259" key="3">
    <source>
        <dbReference type="Pfam" id="PF13439"/>
    </source>
</evidence>
<dbReference type="InterPro" id="IPR001296">
    <property type="entry name" value="Glyco_trans_1"/>
</dbReference>
<feature type="domain" description="Glycosyltransferase subfamily 4-like N-terminal" evidence="3">
    <location>
        <begin position="17"/>
        <end position="176"/>
    </location>
</feature>
<dbReference type="Gene3D" id="3.40.50.2000">
    <property type="entry name" value="Glycogen Phosphorylase B"/>
    <property type="match status" value="2"/>
</dbReference>
<dbReference type="PANTHER" id="PTHR12526:SF638">
    <property type="entry name" value="SPORE COAT PROTEIN SA"/>
    <property type="match status" value="1"/>
</dbReference>
<sequence length="370" mass="41312">MMNVLLLSLENPLSLKSGAGRYVKSHLELLRNEVSFTVCTTAAGPNSHAWETLEIPLDLKAFASFEEAVAAMNFQMIKIVLERRGQFDFVHANDDVTAPAAVYLSEVLAVPLISTVHGLESSRRTAAGGNVHPYRATIERLLAEKSDQILVLSSMMKSDMQKAFSLPCEQVRVIPHPCIKSRTVKKRMKSAPYFFSYGRFVPEKGFIELLHVFQQLRKRRLDLELVIAGEGPLQSGIETKARELGIKESVTILPFLCEEERESWLAFCEMAVFPSSYEPFGIAAQEGMAAGAAVAVGNNGGWNDFVIDRVTGFQVDFNDPYKAAYALAEIVRDKEQLHKVGQTAEAYILDLHNPEYIKNAFLHHVYHTSF</sequence>
<dbReference type="Proteomes" id="UP000187046">
    <property type="component" value="Unassembled WGS sequence"/>
</dbReference>
<comment type="similarity">
    <text evidence="1">Belongs to the glycosyltransferase group 1 family. Glycosyltransferase 4 subfamily.</text>
</comment>
<dbReference type="EMBL" id="MRBL01000011">
    <property type="protein sequence ID" value="OMI27516.1"/>
    <property type="molecule type" value="Genomic_DNA"/>
</dbReference>
<keyword evidence="5" id="KW-1185">Reference proteome</keyword>
<dbReference type="Pfam" id="PF13439">
    <property type="entry name" value="Glyco_transf_4"/>
    <property type="match status" value="1"/>
</dbReference>
<organism evidence="4 5">
    <name type="scientific">Bacillus haynesii</name>
    <dbReference type="NCBI Taxonomy" id="1925021"/>
    <lineage>
        <taxon>Bacteria</taxon>
        <taxon>Bacillati</taxon>
        <taxon>Bacillota</taxon>
        <taxon>Bacilli</taxon>
        <taxon>Bacillales</taxon>
        <taxon>Bacillaceae</taxon>
        <taxon>Bacillus</taxon>
    </lineage>
</organism>
<name>A0ABX3I3G7_9BACI</name>
<dbReference type="GO" id="GO:0016740">
    <property type="term" value="F:transferase activity"/>
    <property type="evidence" value="ECO:0007669"/>
    <property type="project" value="UniProtKB-KW"/>
</dbReference>
<evidence type="ECO:0000313" key="5">
    <source>
        <dbReference type="Proteomes" id="UP000187046"/>
    </source>
</evidence>
<dbReference type="Pfam" id="PF00534">
    <property type="entry name" value="Glycos_transf_1"/>
    <property type="match status" value="1"/>
</dbReference>
<gene>
    <name evidence="4" type="ORF">BTA31_10390</name>
</gene>
<protein>
    <submittedName>
        <fullName evidence="4">Glycosyl transferase family 1</fullName>
    </submittedName>
</protein>
<reference evidence="4 5" key="1">
    <citation type="submission" date="2016-12" db="EMBL/GenBank/DDBJ databases">
        <title>Bacillus phylogenomics.</title>
        <authorList>
            <person name="Dunlap C."/>
        </authorList>
    </citation>
    <scope>NUCLEOTIDE SEQUENCE [LARGE SCALE GENOMIC DNA]</scope>
    <source>
        <strain evidence="4 5">NRRL B-41327</strain>
    </source>
</reference>
<dbReference type="SUPFAM" id="SSF53756">
    <property type="entry name" value="UDP-Glycosyltransferase/glycogen phosphorylase"/>
    <property type="match status" value="1"/>
</dbReference>
<evidence type="ECO:0000313" key="4">
    <source>
        <dbReference type="EMBL" id="OMI27516.1"/>
    </source>
</evidence>
<dbReference type="CDD" id="cd03801">
    <property type="entry name" value="GT4_PimA-like"/>
    <property type="match status" value="1"/>
</dbReference>
<evidence type="ECO:0000256" key="1">
    <source>
        <dbReference type="ARBA" id="ARBA00009481"/>
    </source>
</evidence>
<proteinExistence type="inferred from homology"/>
<accession>A0ABX3I3G7</accession>
<dbReference type="PANTHER" id="PTHR12526">
    <property type="entry name" value="GLYCOSYLTRANSFERASE"/>
    <property type="match status" value="1"/>
</dbReference>
<evidence type="ECO:0000259" key="2">
    <source>
        <dbReference type="Pfam" id="PF00534"/>
    </source>
</evidence>
<feature type="domain" description="Glycosyl transferase family 1" evidence="2">
    <location>
        <begin position="186"/>
        <end position="345"/>
    </location>
</feature>
<keyword evidence="4" id="KW-0808">Transferase</keyword>
<comment type="caution">
    <text evidence="4">The sequence shown here is derived from an EMBL/GenBank/DDBJ whole genome shotgun (WGS) entry which is preliminary data.</text>
</comment>